<dbReference type="Gene3D" id="3.10.450.50">
    <property type="match status" value="1"/>
</dbReference>
<dbReference type="InterPro" id="IPR027843">
    <property type="entry name" value="DUF4440"/>
</dbReference>
<dbReference type="InterPro" id="IPR032710">
    <property type="entry name" value="NTF2-like_dom_sf"/>
</dbReference>
<protein>
    <submittedName>
        <fullName evidence="2">Nuclear transport factor 2 family protein</fullName>
    </submittedName>
</protein>
<dbReference type="EMBL" id="JBHSAY010000020">
    <property type="protein sequence ID" value="MFC4135009.1"/>
    <property type="molecule type" value="Genomic_DNA"/>
</dbReference>
<dbReference type="Pfam" id="PF14534">
    <property type="entry name" value="DUF4440"/>
    <property type="match status" value="1"/>
</dbReference>
<organism evidence="2 3">
    <name type="scientific">Hamadaea flava</name>
    <dbReference type="NCBI Taxonomy" id="1742688"/>
    <lineage>
        <taxon>Bacteria</taxon>
        <taxon>Bacillati</taxon>
        <taxon>Actinomycetota</taxon>
        <taxon>Actinomycetes</taxon>
        <taxon>Micromonosporales</taxon>
        <taxon>Micromonosporaceae</taxon>
        <taxon>Hamadaea</taxon>
    </lineage>
</organism>
<keyword evidence="3" id="KW-1185">Reference proteome</keyword>
<evidence type="ECO:0000313" key="2">
    <source>
        <dbReference type="EMBL" id="MFC4135009.1"/>
    </source>
</evidence>
<reference evidence="3" key="1">
    <citation type="journal article" date="2019" name="Int. J. Syst. Evol. Microbiol.">
        <title>The Global Catalogue of Microorganisms (GCM) 10K type strain sequencing project: providing services to taxonomists for standard genome sequencing and annotation.</title>
        <authorList>
            <consortium name="The Broad Institute Genomics Platform"/>
            <consortium name="The Broad Institute Genome Sequencing Center for Infectious Disease"/>
            <person name="Wu L."/>
            <person name="Ma J."/>
        </authorList>
    </citation>
    <scope>NUCLEOTIDE SEQUENCE [LARGE SCALE GENOMIC DNA]</scope>
    <source>
        <strain evidence="3">CGMCC 4.7289</strain>
    </source>
</reference>
<proteinExistence type="predicted"/>
<accession>A0ABV8LXG4</accession>
<feature type="domain" description="DUF4440" evidence="1">
    <location>
        <begin position="15"/>
        <end position="121"/>
    </location>
</feature>
<sequence>MTSVLPARSTTEAEVRAMLRLWTTAEYRGLVDVVEELLTDDFLGVDRAGHVLDKQAWLARRRDGRLFHTTFTVDPVDLRLHGDSAVAVGDHECAGHDQGETFGRHCRITAVGVRDGRLWKLASVHISETPEQAGSSG</sequence>
<evidence type="ECO:0000259" key="1">
    <source>
        <dbReference type="Pfam" id="PF14534"/>
    </source>
</evidence>
<dbReference type="SUPFAM" id="SSF54427">
    <property type="entry name" value="NTF2-like"/>
    <property type="match status" value="1"/>
</dbReference>
<evidence type="ECO:0000313" key="3">
    <source>
        <dbReference type="Proteomes" id="UP001595816"/>
    </source>
</evidence>
<gene>
    <name evidence="2" type="ORF">ACFOZ4_30735</name>
</gene>
<dbReference type="Proteomes" id="UP001595816">
    <property type="component" value="Unassembled WGS sequence"/>
</dbReference>
<name>A0ABV8LXG4_9ACTN</name>
<dbReference type="RefSeq" id="WP_253762816.1">
    <property type="nucleotide sequence ID" value="NZ_JAMZDZ010000001.1"/>
</dbReference>
<comment type="caution">
    <text evidence="2">The sequence shown here is derived from an EMBL/GenBank/DDBJ whole genome shotgun (WGS) entry which is preliminary data.</text>
</comment>